<dbReference type="InterPro" id="IPR013149">
    <property type="entry name" value="ADH-like_C"/>
</dbReference>
<reference evidence="8 9" key="1">
    <citation type="journal article" date="2019" name="Int. J. Syst. Evol. Microbiol.">
        <title>The Global Catalogue of Microorganisms (GCM) 10K type strain sequencing project: providing services to taxonomists for standard genome sequencing and annotation.</title>
        <authorList>
            <consortium name="The Broad Institute Genomics Platform"/>
            <consortium name="The Broad Institute Genome Sequencing Center for Infectious Disease"/>
            <person name="Wu L."/>
            <person name="Ma J."/>
        </authorList>
    </citation>
    <scope>NUCLEOTIDE SEQUENCE [LARGE SCALE GENOMIC DNA]</scope>
    <source>
        <strain evidence="8 9">JCM 14924</strain>
    </source>
</reference>
<dbReference type="Pfam" id="PF08240">
    <property type="entry name" value="ADH_N"/>
    <property type="match status" value="1"/>
</dbReference>
<dbReference type="PANTHER" id="PTHR43350">
    <property type="entry name" value="NAD-DEPENDENT ALCOHOL DEHYDROGENASE"/>
    <property type="match status" value="1"/>
</dbReference>
<feature type="domain" description="Alcohol dehydrogenase-like N-terminal" evidence="7">
    <location>
        <begin position="59"/>
        <end position="95"/>
    </location>
</feature>
<dbReference type="Proteomes" id="UP001501391">
    <property type="component" value="Unassembled WGS sequence"/>
</dbReference>
<dbReference type="InterPro" id="IPR011032">
    <property type="entry name" value="GroES-like_sf"/>
</dbReference>
<keyword evidence="5" id="KW-0560">Oxidoreductase</keyword>
<evidence type="ECO:0000256" key="5">
    <source>
        <dbReference type="ARBA" id="ARBA00023002"/>
    </source>
</evidence>
<dbReference type="SUPFAM" id="SSF51735">
    <property type="entry name" value="NAD(P)-binding Rossmann-fold domains"/>
    <property type="match status" value="1"/>
</dbReference>
<gene>
    <name evidence="8" type="ORF">GCM10009787_19210</name>
</gene>
<evidence type="ECO:0000256" key="4">
    <source>
        <dbReference type="ARBA" id="ARBA00022833"/>
    </source>
</evidence>
<proteinExistence type="inferred from homology"/>
<evidence type="ECO:0000259" key="7">
    <source>
        <dbReference type="Pfam" id="PF08240"/>
    </source>
</evidence>
<feature type="domain" description="Alcohol dehydrogenase-like C-terminal" evidence="6">
    <location>
        <begin position="151"/>
        <end position="264"/>
    </location>
</feature>
<name>A0ABN3BF48_9ACTN</name>
<evidence type="ECO:0000256" key="3">
    <source>
        <dbReference type="ARBA" id="ARBA00022723"/>
    </source>
</evidence>
<evidence type="ECO:0000259" key="6">
    <source>
        <dbReference type="Pfam" id="PF00107"/>
    </source>
</evidence>
<keyword evidence="9" id="KW-1185">Reference proteome</keyword>
<dbReference type="SUPFAM" id="SSF50129">
    <property type="entry name" value="GroES-like"/>
    <property type="match status" value="1"/>
</dbReference>
<accession>A0ABN3BF48</accession>
<dbReference type="CDD" id="cd08255">
    <property type="entry name" value="2-desacetyl-2-hydroxyethyl_bacteriochlorophyllide_like"/>
    <property type="match status" value="1"/>
</dbReference>
<keyword evidence="4" id="KW-0862">Zinc</keyword>
<organism evidence="8 9">
    <name type="scientific">Streptomyces bangladeshensis</name>
    <dbReference type="NCBI Taxonomy" id="295352"/>
    <lineage>
        <taxon>Bacteria</taxon>
        <taxon>Bacillati</taxon>
        <taxon>Actinomycetota</taxon>
        <taxon>Actinomycetes</taxon>
        <taxon>Kitasatosporales</taxon>
        <taxon>Streptomycetaceae</taxon>
        <taxon>Streptomyces</taxon>
    </lineage>
</organism>
<evidence type="ECO:0000256" key="1">
    <source>
        <dbReference type="ARBA" id="ARBA00001947"/>
    </source>
</evidence>
<dbReference type="EMBL" id="BAAAOQ010000005">
    <property type="protein sequence ID" value="GAA2194204.1"/>
    <property type="molecule type" value="Genomic_DNA"/>
</dbReference>
<evidence type="ECO:0000313" key="8">
    <source>
        <dbReference type="EMBL" id="GAA2194204.1"/>
    </source>
</evidence>
<evidence type="ECO:0000313" key="9">
    <source>
        <dbReference type="Proteomes" id="UP001501391"/>
    </source>
</evidence>
<evidence type="ECO:0000256" key="2">
    <source>
        <dbReference type="ARBA" id="ARBA00008072"/>
    </source>
</evidence>
<comment type="similarity">
    <text evidence="2">Belongs to the zinc-containing alcohol dehydrogenase family.</text>
</comment>
<dbReference type="RefSeq" id="WP_059247760.1">
    <property type="nucleotide sequence ID" value="NZ_BAAAOQ010000005.1"/>
</dbReference>
<protein>
    <submittedName>
        <fullName evidence="8">Uncharacterized protein</fullName>
    </submittedName>
</protein>
<dbReference type="InterPro" id="IPR013154">
    <property type="entry name" value="ADH-like_N"/>
</dbReference>
<comment type="cofactor">
    <cofactor evidence="1">
        <name>Zn(2+)</name>
        <dbReference type="ChEBI" id="CHEBI:29105"/>
    </cofactor>
</comment>
<dbReference type="PANTHER" id="PTHR43350:SF19">
    <property type="entry name" value="D-GULOSIDE 3-DEHYDROGENASE"/>
    <property type="match status" value="1"/>
</dbReference>
<sequence length="339" mass="36005">MHSTRVLFTEPGRAELRREVLPELSGDDLLVRTRVSLVSTGTERNCFLGQFERPSHWASWVRYPFAPGYSAVGEVVATGPTAARHRPGDRVVLRRSHQSHAVVSEGSVYPVPDEISDEAAAWFALSAIAQHAVRRTGALFGQPVAVAGLGPLGQLVLQYAAVAGASELFAVARGEARLSAAAQHGATTVLAGGIATHIPTITNLTGDEGVGVAYDVTGAPDALAGLAGLTRETGTLVLVGDTAWPGQQLFGGAVLRRAQTVIGVHDSDIPRAPAGRHLRGTFAENVKLFFHLLSHERMRVEDLVTHTFAADEAEAAYKLIAAPDNDAIGVLLDWRKLDL</sequence>
<dbReference type="Gene3D" id="3.40.50.720">
    <property type="entry name" value="NAD(P)-binding Rossmann-like Domain"/>
    <property type="match status" value="1"/>
</dbReference>
<keyword evidence="3" id="KW-0479">Metal-binding</keyword>
<dbReference type="Pfam" id="PF00107">
    <property type="entry name" value="ADH_zinc_N"/>
    <property type="match status" value="1"/>
</dbReference>
<dbReference type="Gene3D" id="3.90.180.10">
    <property type="entry name" value="Medium-chain alcohol dehydrogenases, catalytic domain"/>
    <property type="match status" value="2"/>
</dbReference>
<dbReference type="InterPro" id="IPR036291">
    <property type="entry name" value="NAD(P)-bd_dom_sf"/>
</dbReference>
<comment type="caution">
    <text evidence="8">The sequence shown here is derived from an EMBL/GenBank/DDBJ whole genome shotgun (WGS) entry which is preliminary data.</text>
</comment>